<dbReference type="PANTHER" id="PTHR13989">
    <property type="entry name" value="REPLICATION PROTEIN A-RELATED"/>
    <property type="match status" value="1"/>
</dbReference>
<dbReference type="CDD" id="cd04478">
    <property type="entry name" value="RPA2_DBD_D"/>
    <property type="match status" value="1"/>
</dbReference>
<dbReference type="OrthoDB" id="25571at2759"/>
<comment type="subcellular location">
    <subcellularLocation>
        <location evidence="1">Nucleus</location>
    </subcellularLocation>
</comment>
<evidence type="ECO:0000256" key="3">
    <source>
        <dbReference type="ARBA" id="ARBA00023125"/>
    </source>
</evidence>
<dbReference type="SUPFAM" id="SSF50249">
    <property type="entry name" value="Nucleic acid-binding proteins"/>
    <property type="match status" value="1"/>
</dbReference>
<keyword evidence="3" id="KW-0238">DNA-binding</keyword>
<dbReference type="InterPro" id="IPR040260">
    <property type="entry name" value="RFA2-like"/>
</dbReference>
<reference evidence="7 8" key="1">
    <citation type="submission" date="2015-04" db="EMBL/GenBank/DDBJ databases">
        <authorList>
            <person name="Syromyatnikov M.Y."/>
            <person name="Popov V.N."/>
        </authorList>
    </citation>
    <scope>NUCLEOTIDE SEQUENCE [LARGE SCALE GENOMIC DNA]</scope>
</reference>
<dbReference type="Gene3D" id="1.10.10.10">
    <property type="entry name" value="Winged helix-like DNA-binding domain superfamily/Winged helix DNA-binding domain"/>
    <property type="match status" value="1"/>
</dbReference>
<dbReference type="PANTHER" id="PTHR13989:SF16">
    <property type="entry name" value="REPLICATION PROTEIN A2"/>
    <property type="match status" value="1"/>
</dbReference>
<dbReference type="GO" id="GO:0000781">
    <property type="term" value="C:chromosome, telomeric region"/>
    <property type="evidence" value="ECO:0007669"/>
    <property type="project" value="TreeGrafter"/>
</dbReference>
<evidence type="ECO:0000313" key="7">
    <source>
        <dbReference type="EMBL" id="CRK86968.1"/>
    </source>
</evidence>
<protein>
    <submittedName>
        <fullName evidence="7">CLUMA_CG000783, isoform A</fullName>
    </submittedName>
</protein>
<dbReference type="AlphaFoldDB" id="A0A1J1HG43"/>
<keyword evidence="4" id="KW-0539">Nucleus</keyword>
<feature type="compositionally biased region" description="Gly residues" evidence="5">
    <location>
        <begin position="1"/>
        <end position="11"/>
    </location>
</feature>
<dbReference type="STRING" id="568069.A0A1J1HG43"/>
<dbReference type="GO" id="GO:0035861">
    <property type="term" value="C:site of double-strand break"/>
    <property type="evidence" value="ECO:0007669"/>
    <property type="project" value="TreeGrafter"/>
</dbReference>
<evidence type="ECO:0000256" key="4">
    <source>
        <dbReference type="ARBA" id="ARBA00023242"/>
    </source>
</evidence>
<dbReference type="GO" id="GO:0000724">
    <property type="term" value="P:double-strand break repair via homologous recombination"/>
    <property type="evidence" value="ECO:0007669"/>
    <property type="project" value="TreeGrafter"/>
</dbReference>
<dbReference type="InterPro" id="IPR036388">
    <property type="entry name" value="WH-like_DNA-bd_sf"/>
</dbReference>
<dbReference type="InterPro" id="IPR012340">
    <property type="entry name" value="NA-bd_OB-fold"/>
</dbReference>
<evidence type="ECO:0000256" key="2">
    <source>
        <dbReference type="ARBA" id="ARBA00007815"/>
    </source>
</evidence>
<gene>
    <name evidence="7" type="ORF">CLUMA_CG000783</name>
</gene>
<organism evidence="7 8">
    <name type="scientific">Clunio marinus</name>
    <dbReference type="NCBI Taxonomy" id="568069"/>
    <lineage>
        <taxon>Eukaryota</taxon>
        <taxon>Metazoa</taxon>
        <taxon>Ecdysozoa</taxon>
        <taxon>Arthropoda</taxon>
        <taxon>Hexapoda</taxon>
        <taxon>Insecta</taxon>
        <taxon>Pterygota</taxon>
        <taxon>Neoptera</taxon>
        <taxon>Endopterygota</taxon>
        <taxon>Diptera</taxon>
        <taxon>Nematocera</taxon>
        <taxon>Chironomoidea</taxon>
        <taxon>Chironomidae</taxon>
        <taxon>Clunio</taxon>
    </lineage>
</organism>
<comment type="similarity">
    <text evidence="2">Belongs to the replication factor A protein 2 family.</text>
</comment>
<name>A0A1J1HG43_9DIPT</name>
<dbReference type="GO" id="GO:0005662">
    <property type="term" value="C:DNA replication factor A complex"/>
    <property type="evidence" value="ECO:0007669"/>
    <property type="project" value="TreeGrafter"/>
</dbReference>
<dbReference type="Gene3D" id="2.40.50.140">
    <property type="entry name" value="Nucleic acid-binding proteins"/>
    <property type="match status" value="1"/>
</dbReference>
<feature type="domain" description="Replication protein A C-terminal" evidence="6">
    <location>
        <begin position="160"/>
        <end position="239"/>
    </location>
</feature>
<dbReference type="SUPFAM" id="SSF46785">
    <property type="entry name" value="Winged helix' DNA-binding domain"/>
    <property type="match status" value="1"/>
</dbReference>
<sequence length="246" mass="27503">MNESFGGGFNQQGGEDKQENKTEGTLPVLIKEVLLQKEDICKMWGLEYKMITLVALVRNIEHASTKITYSLEDFTGSINAHLWVEEGDAPSSAAIMLGTYARIVGSVRQQGDMKSIIIYKIQPVKGVNEVNTHYFEAINARYQSEEYYRGGIPMKSENGSTVKMETTANYDDVNSSQAGPQGKELVIFNAIQESGRIHSDVGISRQELCRKFPHISEKEMTSLLTNMSSDGHIYTSIDHDHFLSCH</sequence>
<dbReference type="GO" id="GO:0006289">
    <property type="term" value="P:nucleotide-excision repair"/>
    <property type="evidence" value="ECO:0007669"/>
    <property type="project" value="TreeGrafter"/>
</dbReference>
<dbReference type="Pfam" id="PF08784">
    <property type="entry name" value="RPA_C"/>
    <property type="match status" value="1"/>
</dbReference>
<dbReference type="InterPro" id="IPR036390">
    <property type="entry name" value="WH_DNA-bd_sf"/>
</dbReference>
<dbReference type="InterPro" id="IPR014892">
    <property type="entry name" value="RPA_C"/>
</dbReference>
<dbReference type="Proteomes" id="UP000183832">
    <property type="component" value="Unassembled WGS sequence"/>
</dbReference>
<feature type="region of interest" description="Disordered" evidence="5">
    <location>
        <begin position="1"/>
        <end position="22"/>
    </location>
</feature>
<evidence type="ECO:0000256" key="1">
    <source>
        <dbReference type="ARBA" id="ARBA00004123"/>
    </source>
</evidence>
<dbReference type="GO" id="GO:0003697">
    <property type="term" value="F:single-stranded DNA binding"/>
    <property type="evidence" value="ECO:0007669"/>
    <property type="project" value="TreeGrafter"/>
</dbReference>
<dbReference type="GO" id="GO:0006260">
    <property type="term" value="P:DNA replication"/>
    <property type="evidence" value="ECO:0007669"/>
    <property type="project" value="TreeGrafter"/>
</dbReference>
<evidence type="ECO:0000256" key="5">
    <source>
        <dbReference type="SAM" id="MobiDB-lite"/>
    </source>
</evidence>
<keyword evidence="8" id="KW-1185">Reference proteome</keyword>
<evidence type="ECO:0000313" key="8">
    <source>
        <dbReference type="Proteomes" id="UP000183832"/>
    </source>
</evidence>
<proteinExistence type="inferred from homology"/>
<accession>A0A1J1HG43</accession>
<evidence type="ECO:0000259" key="6">
    <source>
        <dbReference type="Pfam" id="PF08784"/>
    </source>
</evidence>
<dbReference type="EMBL" id="CVRI01000002">
    <property type="protein sequence ID" value="CRK86968.1"/>
    <property type="molecule type" value="Genomic_DNA"/>
</dbReference>